<evidence type="ECO:0000256" key="10">
    <source>
        <dbReference type="SAM" id="MobiDB-lite"/>
    </source>
</evidence>
<evidence type="ECO:0000259" key="12">
    <source>
        <dbReference type="Pfam" id="PF04678"/>
    </source>
</evidence>
<evidence type="ECO:0000256" key="6">
    <source>
        <dbReference type="ARBA" id="ARBA00022837"/>
    </source>
</evidence>
<keyword evidence="4" id="KW-0109">Calcium transport</keyword>
<proteinExistence type="inferred from homology"/>
<dbReference type="GO" id="GO:0051560">
    <property type="term" value="P:mitochondrial calcium ion homeostasis"/>
    <property type="evidence" value="ECO:0000318"/>
    <property type="project" value="GO_Central"/>
</dbReference>
<comment type="similarity">
    <text evidence="2">Belongs to the MCU (TC 1.A.77) family.</text>
</comment>
<evidence type="ECO:0000256" key="9">
    <source>
        <dbReference type="ARBA" id="ARBA00023136"/>
    </source>
</evidence>
<keyword evidence="3" id="KW-0813">Transport</keyword>
<evidence type="ECO:0000256" key="8">
    <source>
        <dbReference type="ARBA" id="ARBA00023065"/>
    </source>
</evidence>
<dbReference type="Pfam" id="PF04678">
    <property type="entry name" value="MCU"/>
    <property type="match status" value="1"/>
</dbReference>
<dbReference type="OrthoDB" id="278338at2759"/>
<evidence type="ECO:0000313" key="14">
    <source>
        <dbReference type="Proteomes" id="UP000235145"/>
    </source>
</evidence>
<dbReference type="InterPro" id="IPR006769">
    <property type="entry name" value="MCU_C"/>
</dbReference>
<dbReference type="AlphaFoldDB" id="A0A9R1VN43"/>
<sequence>MACKQKLIQRLFNIRSSKSSNQTLSSCRISSSSSSGVQSLMPPEPDGVTPDPEHGSILRRFLQRRPLYLSSSSALPQIFRPGGEKLLERLKEMDIARNRTRLDGLITPPSLTVADAKKILRASQLEIVKSKLRNTQKNRVSYDEFIQICVDECSNRDQGVDLAKVLDDSGSVLILGTIVFLKPEQVVNAINGLMTGEDIPVKEMEEMERWKSEIDEKAEKMVRRELWGGLGYLMVQTAAFMRLTFWELSWDVMEPICFYVTSMYFMIGYAFFIRTAREPSFEAIFQSRFRVKQMKVMKMEGFDFEKYKQMKKKACGSHQYYSINS</sequence>
<evidence type="ECO:0000256" key="5">
    <source>
        <dbReference type="ARBA" id="ARBA00022692"/>
    </source>
</evidence>
<dbReference type="InterPro" id="IPR039055">
    <property type="entry name" value="MCU_fam"/>
</dbReference>
<reference evidence="13 14" key="1">
    <citation type="journal article" date="2017" name="Nat. Commun.">
        <title>Genome assembly with in vitro proximity ligation data and whole-genome triplication in lettuce.</title>
        <authorList>
            <person name="Reyes-Chin-Wo S."/>
            <person name="Wang Z."/>
            <person name="Yang X."/>
            <person name="Kozik A."/>
            <person name="Arikit S."/>
            <person name="Song C."/>
            <person name="Xia L."/>
            <person name="Froenicke L."/>
            <person name="Lavelle D.O."/>
            <person name="Truco M.J."/>
            <person name="Xia R."/>
            <person name="Zhu S."/>
            <person name="Xu C."/>
            <person name="Xu H."/>
            <person name="Xu X."/>
            <person name="Cox K."/>
            <person name="Korf I."/>
            <person name="Meyers B.C."/>
            <person name="Michelmore R.W."/>
        </authorList>
    </citation>
    <scope>NUCLEOTIDE SEQUENCE [LARGE SCALE GENOMIC DNA]</scope>
    <source>
        <strain evidence="14">cv. Salinas</strain>
        <tissue evidence="13">Seedlings</tissue>
    </source>
</reference>
<evidence type="ECO:0000256" key="4">
    <source>
        <dbReference type="ARBA" id="ARBA00022568"/>
    </source>
</evidence>
<protein>
    <recommendedName>
        <fullName evidence="12">Calcium uniporter protein C-terminal domain-containing protein</fullName>
    </recommendedName>
</protein>
<keyword evidence="9 11" id="KW-0472">Membrane</keyword>
<keyword evidence="5 11" id="KW-0812">Transmembrane</keyword>
<name>A0A9R1VN43_LACSA</name>
<dbReference type="PANTHER" id="PTHR13462">
    <property type="entry name" value="CALCIUM UNIPORTER PROTEIN, MITOCHONDRIAL"/>
    <property type="match status" value="1"/>
</dbReference>
<keyword evidence="8" id="KW-0406">Ion transport</keyword>
<feature type="transmembrane region" description="Helical" evidence="11">
    <location>
        <begin position="252"/>
        <end position="272"/>
    </location>
</feature>
<dbReference type="Gramene" id="rna-gnl|WGS:NBSK|LSAT_4X175720_mrna">
    <property type="protein sequence ID" value="cds-PLY96356.1"/>
    <property type="gene ID" value="gene-LSAT_4X175720"/>
</dbReference>
<dbReference type="GO" id="GO:0015292">
    <property type="term" value="F:uniporter activity"/>
    <property type="evidence" value="ECO:0000318"/>
    <property type="project" value="GO_Central"/>
</dbReference>
<keyword evidence="6" id="KW-0106">Calcium</keyword>
<comment type="subcellular location">
    <subcellularLocation>
        <location evidence="1">Membrane</location>
        <topology evidence="1">Multi-pass membrane protein</topology>
    </subcellularLocation>
</comment>
<dbReference type="GO" id="GO:0036444">
    <property type="term" value="P:calcium import into the mitochondrion"/>
    <property type="evidence" value="ECO:0000318"/>
    <property type="project" value="GO_Central"/>
</dbReference>
<evidence type="ECO:0000313" key="13">
    <source>
        <dbReference type="EMBL" id="KAJ0209330.1"/>
    </source>
</evidence>
<evidence type="ECO:0000256" key="1">
    <source>
        <dbReference type="ARBA" id="ARBA00004141"/>
    </source>
</evidence>
<dbReference type="GO" id="GO:1990246">
    <property type="term" value="C:uniplex complex"/>
    <property type="evidence" value="ECO:0000318"/>
    <property type="project" value="GO_Central"/>
</dbReference>
<gene>
    <name evidence="13" type="ORF">LSAT_V11C400224110</name>
</gene>
<evidence type="ECO:0000256" key="11">
    <source>
        <dbReference type="SAM" id="Phobius"/>
    </source>
</evidence>
<feature type="region of interest" description="Disordered" evidence="10">
    <location>
        <begin position="23"/>
        <end position="54"/>
    </location>
</feature>
<comment type="caution">
    <text evidence="13">The sequence shown here is derived from an EMBL/GenBank/DDBJ whole genome shotgun (WGS) entry which is preliminary data.</text>
</comment>
<organism evidence="13 14">
    <name type="scientific">Lactuca sativa</name>
    <name type="common">Garden lettuce</name>
    <dbReference type="NCBI Taxonomy" id="4236"/>
    <lineage>
        <taxon>Eukaryota</taxon>
        <taxon>Viridiplantae</taxon>
        <taxon>Streptophyta</taxon>
        <taxon>Embryophyta</taxon>
        <taxon>Tracheophyta</taxon>
        <taxon>Spermatophyta</taxon>
        <taxon>Magnoliopsida</taxon>
        <taxon>eudicotyledons</taxon>
        <taxon>Gunneridae</taxon>
        <taxon>Pentapetalae</taxon>
        <taxon>asterids</taxon>
        <taxon>campanulids</taxon>
        <taxon>Asterales</taxon>
        <taxon>Asteraceae</taxon>
        <taxon>Cichorioideae</taxon>
        <taxon>Cichorieae</taxon>
        <taxon>Lactucinae</taxon>
        <taxon>Lactuca</taxon>
    </lineage>
</organism>
<feature type="domain" description="Calcium uniporter protein C-terminal" evidence="12">
    <location>
        <begin position="157"/>
        <end position="309"/>
    </location>
</feature>
<feature type="compositionally biased region" description="Low complexity" evidence="10">
    <location>
        <begin position="25"/>
        <end position="39"/>
    </location>
</feature>
<keyword evidence="7 11" id="KW-1133">Transmembrane helix</keyword>
<evidence type="ECO:0000256" key="7">
    <source>
        <dbReference type="ARBA" id="ARBA00022989"/>
    </source>
</evidence>
<dbReference type="GO" id="GO:0005262">
    <property type="term" value="F:calcium channel activity"/>
    <property type="evidence" value="ECO:0000318"/>
    <property type="project" value="GO_Central"/>
</dbReference>
<dbReference type="PANTHER" id="PTHR13462:SF53">
    <property type="entry name" value="CALCIUM UNIPORTER PROTEIN"/>
    <property type="match status" value="1"/>
</dbReference>
<evidence type="ECO:0000256" key="3">
    <source>
        <dbReference type="ARBA" id="ARBA00022448"/>
    </source>
</evidence>
<dbReference type="Proteomes" id="UP000235145">
    <property type="component" value="Unassembled WGS sequence"/>
</dbReference>
<feature type="transmembrane region" description="Helical" evidence="11">
    <location>
        <begin position="226"/>
        <end position="246"/>
    </location>
</feature>
<dbReference type="EMBL" id="NBSK02000004">
    <property type="protein sequence ID" value="KAJ0209330.1"/>
    <property type="molecule type" value="Genomic_DNA"/>
</dbReference>
<evidence type="ECO:0000256" key="2">
    <source>
        <dbReference type="ARBA" id="ARBA00005653"/>
    </source>
</evidence>
<keyword evidence="14" id="KW-1185">Reference proteome</keyword>
<accession>A0A9R1VN43</accession>